<dbReference type="STRING" id="106004.A0A1Y2DWQ2"/>
<protein>
    <recommendedName>
        <fullName evidence="3">GDP-fucose protein O-fucosyltransferase-domain-containing protein</fullName>
    </recommendedName>
</protein>
<dbReference type="AlphaFoldDB" id="A0A1Y2DWQ2"/>
<dbReference type="Proteomes" id="UP000193467">
    <property type="component" value="Unassembled WGS sequence"/>
</dbReference>
<gene>
    <name evidence="1" type="ORF">BCR35DRAFT_334784</name>
</gene>
<dbReference type="CDD" id="cd11296">
    <property type="entry name" value="O-FucT_like"/>
    <property type="match status" value="1"/>
</dbReference>
<accession>A0A1Y2DWQ2</accession>
<dbReference type="OrthoDB" id="423313at2759"/>
<evidence type="ECO:0000313" key="1">
    <source>
        <dbReference type="EMBL" id="ORY63677.1"/>
    </source>
</evidence>
<proteinExistence type="predicted"/>
<organism evidence="1 2">
    <name type="scientific">Leucosporidium creatinivorum</name>
    <dbReference type="NCBI Taxonomy" id="106004"/>
    <lineage>
        <taxon>Eukaryota</taxon>
        <taxon>Fungi</taxon>
        <taxon>Dikarya</taxon>
        <taxon>Basidiomycota</taxon>
        <taxon>Pucciniomycotina</taxon>
        <taxon>Microbotryomycetes</taxon>
        <taxon>Leucosporidiales</taxon>
        <taxon>Leucosporidium</taxon>
    </lineage>
</organism>
<dbReference type="Gene3D" id="3.40.50.11350">
    <property type="match status" value="1"/>
</dbReference>
<evidence type="ECO:0000313" key="2">
    <source>
        <dbReference type="Proteomes" id="UP000193467"/>
    </source>
</evidence>
<evidence type="ECO:0008006" key="3">
    <source>
        <dbReference type="Google" id="ProtNLM"/>
    </source>
</evidence>
<name>A0A1Y2DWQ2_9BASI</name>
<keyword evidence="2" id="KW-1185">Reference proteome</keyword>
<comment type="caution">
    <text evidence="1">The sequence shown here is derived from an EMBL/GenBank/DDBJ whole genome shotgun (WGS) entry which is preliminary data.</text>
</comment>
<reference evidence="1 2" key="1">
    <citation type="submission" date="2016-07" db="EMBL/GenBank/DDBJ databases">
        <title>Pervasive Adenine N6-methylation of Active Genes in Fungi.</title>
        <authorList>
            <consortium name="DOE Joint Genome Institute"/>
            <person name="Mondo S.J."/>
            <person name="Dannebaum R.O."/>
            <person name="Kuo R.C."/>
            <person name="Labutti K."/>
            <person name="Haridas S."/>
            <person name="Kuo A."/>
            <person name="Salamov A."/>
            <person name="Ahrendt S.R."/>
            <person name="Lipzen A."/>
            <person name="Sullivan W."/>
            <person name="Andreopoulos W.B."/>
            <person name="Clum A."/>
            <person name="Lindquist E."/>
            <person name="Daum C."/>
            <person name="Ramamoorthy G.K."/>
            <person name="Gryganskyi A."/>
            <person name="Culley D."/>
            <person name="Magnuson J.K."/>
            <person name="James T.Y."/>
            <person name="O'Malley M.A."/>
            <person name="Stajich J.E."/>
            <person name="Spatafora J.W."/>
            <person name="Visel A."/>
            <person name="Grigoriev I.V."/>
        </authorList>
    </citation>
    <scope>NUCLEOTIDE SEQUENCE [LARGE SCALE GENOMIC DNA]</scope>
    <source>
        <strain evidence="1 2">62-1032</strain>
    </source>
</reference>
<dbReference type="EMBL" id="MCGR01000068">
    <property type="protein sequence ID" value="ORY63677.1"/>
    <property type="molecule type" value="Genomic_DNA"/>
</dbReference>
<dbReference type="InParanoid" id="A0A1Y2DWQ2"/>
<sequence>MRRSVVRGRREGKTPGVAELLLPTAPASSMYDALDPGLRYLVTDSWSGLSGHVANAFSLLYLALQTQRIAILPSWQDLGHYGESIIPMSLLFDLEGLRETGGLLFVEMHDVKPHDPRHVNTTADEIGCYRASPWFDNPLAFPNHNIHATILDVPSPSSDPWTFESFTLFDFNTPGRLEQAAAQAEAGGFSLPRNMEEEEFGTQGGGVLCYTNLWDLGHVGGGVRKVEQNGHFGDSRFERAEESRMAELLTGETAGVHPEWYHVGRFVDFTPAIWDIALSSVYETLEVDVLPPLVTVHLRRGDFLSWCPQQQNCTPPVTDYAAAVEPLLSLFNTTLPLPSPSSPTPRVLVTTDETTDMDFLSSIDDLGWARVNHTRLGTEEKLRKEYGEAWRWADSAVDQAILSLGQHFVGTRGSQVSQLSQLRVETWNGGQTAVVDRPASWA</sequence>